<evidence type="ECO:0000313" key="1">
    <source>
        <dbReference type="EMBL" id="SVD57434.1"/>
    </source>
</evidence>
<protein>
    <submittedName>
        <fullName evidence="1">Uncharacterized protein</fullName>
    </submittedName>
</protein>
<sequence>MIDPMIVANDIRKKYEDIDAVNGIS</sequence>
<dbReference type="EMBL" id="UINC01159380">
    <property type="protein sequence ID" value="SVD57434.1"/>
    <property type="molecule type" value="Genomic_DNA"/>
</dbReference>
<feature type="non-terminal residue" evidence="1">
    <location>
        <position position="25"/>
    </location>
</feature>
<dbReference type="AlphaFoldDB" id="A0A382WFP9"/>
<name>A0A382WFP9_9ZZZZ</name>
<accession>A0A382WFP9</accession>
<proteinExistence type="predicted"/>
<reference evidence="1" key="1">
    <citation type="submission" date="2018-05" db="EMBL/GenBank/DDBJ databases">
        <authorList>
            <person name="Lanie J.A."/>
            <person name="Ng W.-L."/>
            <person name="Kazmierczak K.M."/>
            <person name="Andrzejewski T.M."/>
            <person name="Davidsen T.M."/>
            <person name="Wayne K.J."/>
            <person name="Tettelin H."/>
            <person name="Glass J.I."/>
            <person name="Rusch D."/>
            <person name="Podicherti R."/>
            <person name="Tsui H.-C.T."/>
            <person name="Winkler M.E."/>
        </authorList>
    </citation>
    <scope>NUCLEOTIDE SEQUENCE</scope>
</reference>
<organism evidence="1">
    <name type="scientific">marine metagenome</name>
    <dbReference type="NCBI Taxonomy" id="408172"/>
    <lineage>
        <taxon>unclassified sequences</taxon>
        <taxon>metagenomes</taxon>
        <taxon>ecological metagenomes</taxon>
    </lineage>
</organism>
<gene>
    <name evidence="1" type="ORF">METZ01_LOCUS410288</name>
</gene>